<feature type="transmembrane region" description="Helical" evidence="3">
    <location>
        <begin position="65"/>
        <end position="86"/>
    </location>
</feature>
<comment type="caution">
    <text evidence="4">The sequence shown here is derived from an EMBL/GenBank/DDBJ whole genome shotgun (WGS) entry which is preliminary data.</text>
</comment>
<dbReference type="Proteomes" id="UP001310890">
    <property type="component" value="Unassembled WGS sequence"/>
</dbReference>
<dbReference type="EMBL" id="JAVRRL010000023">
    <property type="protein sequence ID" value="KAK5113519.1"/>
    <property type="molecule type" value="Genomic_DNA"/>
</dbReference>
<dbReference type="SUPFAM" id="SSF50985">
    <property type="entry name" value="RCC1/BLIP-II"/>
    <property type="match status" value="1"/>
</dbReference>
<feature type="compositionally biased region" description="Polar residues" evidence="2">
    <location>
        <begin position="1"/>
        <end position="27"/>
    </location>
</feature>
<evidence type="ECO:0000256" key="1">
    <source>
        <dbReference type="PROSITE-ProRule" id="PRU00235"/>
    </source>
</evidence>
<sequence>MSGNSTGKMLSRTLQRTVPRNTRSASSRADFLARRTAASRTATATATATATPSYQARGQRKQQQLFRSVYTIAVVGAAATLTQYYINNGSLIRPGHAEAAPKDEENVMVFEASRKKANASVEENRDMISSQHHQVKRSWEAPGVYAWGSNTGRVVAPDSTDSTVKTPRRMAFFDGLLLRDIKLDRNFGAAIDESGNLLQWGVGYAADTKAPVTTLKGKNLTSLTVSRDRILALSKNGKVYSIPVSASEQSTGDKPSEASWIPFYSTSSPIAYRTLAPKDLPSSEKITGIASGLEHALLLTSTGRLYSTASASDSFPSRGQLGIPGLTFSTRPPGPYDQPHEITTLRGFTISRIACGSHHSLALDRDGRVFTWGDNTSGQLGFDTSSESSIVDAPSLLPIGKLYSSTSQTPIVTNVFAGGSNSYLTIDATKVAAQTGGLLSDSDHRKANRGLGKITADTFAFGSGIQGNLANNRWTHVQSTPTRIPSLSGLYEYDEKTNSTVPIRLAHLSVGASHAAAVMDNITNLTASSSPDSTDDDTNWGADIVFWGGNQDFQLGTGRRNNVCSPTYLQPLDGVEEGKRARASSGAKEMHRFHITPRATVVLPDGRRRGVEQRVECGGGVTAVYSGT</sequence>
<dbReference type="InterPro" id="IPR053245">
    <property type="entry name" value="MitoProcess-Associated"/>
</dbReference>
<evidence type="ECO:0000256" key="3">
    <source>
        <dbReference type="SAM" id="Phobius"/>
    </source>
</evidence>
<dbReference type="AlphaFoldDB" id="A0AAN7YH28"/>
<feature type="repeat" description="RCC1" evidence="1">
    <location>
        <begin position="303"/>
        <end position="366"/>
    </location>
</feature>
<dbReference type="GO" id="GO:0005743">
    <property type="term" value="C:mitochondrial inner membrane"/>
    <property type="evidence" value="ECO:0007669"/>
    <property type="project" value="TreeGrafter"/>
</dbReference>
<keyword evidence="3" id="KW-0812">Transmembrane</keyword>
<proteinExistence type="predicted"/>
<accession>A0AAN7YH28</accession>
<keyword evidence="3" id="KW-1133">Transmembrane helix</keyword>
<name>A0AAN7YH28_9PEZI</name>
<dbReference type="InterPro" id="IPR009091">
    <property type="entry name" value="RCC1/BLIP-II"/>
</dbReference>
<feature type="repeat" description="RCC1" evidence="1">
    <location>
        <begin position="367"/>
        <end position="428"/>
    </location>
</feature>
<gene>
    <name evidence="4" type="ORF">LTR62_003388</name>
</gene>
<feature type="compositionally biased region" description="Low complexity" evidence="2">
    <location>
        <begin position="34"/>
        <end position="51"/>
    </location>
</feature>
<dbReference type="PROSITE" id="PS50012">
    <property type="entry name" value="RCC1_3"/>
    <property type="match status" value="2"/>
</dbReference>
<dbReference type="InterPro" id="IPR000408">
    <property type="entry name" value="Reg_chr_condens"/>
</dbReference>
<evidence type="ECO:0000313" key="4">
    <source>
        <dbReference type="EMBL" id="KAK5113519.1"/>
    </source>
</evidence>
<evidence type="ECO:0000313" key="5">
    <source>
        <dbReference type="Proteomes" id="UP001310890"/>
    </source>
</evidence>
<evidence type="ECO:0000256" key="2">
    <source>
        <dbReference type="SAM" id="MobiDB-lite"/>
    </source>
</evidence>
<dbReference type="PANTHER" id="PTHR47563:SF1">
    <property type="entry name" value="PROTEIN FMP25, MITOCHONDRIAL"/>
    <property type="match status" value="1"/>
</dbReference>
<dbReference type="PANTHER" id="PTHR47563">
    <property type="entry name" value="PROTEIN FMP25, MITOCHONDRIAL"/>
    <property type="match status" value="1"/>
</dbReference>
<dbReference type="Gene3D" id="2.130.10.30">
    <property type="entry name" value="Regulator of chromosome condensation 1/beta-lactamase-inhibitor protein II"/>
    <property type="match status" value="1"/>
</dbReference>
<reference evidence="4" key="1">
    <citation type="submission" date="2023-08" db="EMBL/GenBank/DDBJ databases">
        <title>Black Yeasts Isolated from many extreme environments.</title>
        <authorList>
            <person name="Coleine C."/>
            <person name="Stajich J.E."/>
            <person name="Selbmann L."/>
        </authorList>
    </citation>
    <scope>NUCLEOTIDE SEQUENCE</scope>
    <source>
        <strain evidence="4">CCFEE 5401</strain>
    </source>
</reference>
<dbReference type="GO" id="GO:0034551">
    <property type="term" value="P:mitochondrial respiratory chain complex III assembly"/>
    <property type="evidence" value="ECO:0007669"/>
    <property type="project" value="TreeGrafter"/>
</dbReference>
<protein>
    <submittedName>
        <fullName evidence="4">Uncharacterized protein</fullName>
    </submittedName>
</protein>
<dbReference type="Pfam" id="PF13540">
    <property type="entry name" value="RCC1_2"/>
    <property type="match status" value="1"/>
</dbReference>
<organism evidence="4 5">
    <name type="scientific">Meristemomyces frigidus</name>
    <dbReference type="NCBI Taxonomy" id="1508187"/>
    <lineage>
        <taxon>Eukaryota</taxon>
        <taxon>Fungi</taxon>
        <taxon>Dikarya</taxon>
        <taxon>Ascomycota</taxon>
        <taxon>Pezizomycotina</taxon>
        <taxon>Dothideomycetes</taxon>
        <taxon>Dothideomycetidae</taxon>
        <taxon>Mycosphaerellales</taxon>
        <taxon>Teratosphaeriaceae</taxon>
        <taxon>Meristemomyces</taxon>
    </lineage>
</organism>
<feature type="region of interest" description="Disordered" evidence="2">
    <location>
        <begin position="1"/>
        <end position="55"/>
    </location>
</feature>
<keyword evidence="3" id="KW-0472">Membrane</keyword>
<dbReference type="PROSITE" id="PS00626">
    <property type="entry name" value="RCC1_2"/>
    <property type="match status" value="2"/>
</dbReference>